<dbReference type="PROSITE" id="PS00622">
    <property type="entry name" value="HTH_LUXR_1"/>
    <property type="match status" value="1"/>
</dbReference>
<dbReference type="InterPro" id="IPR036388">
    <property type="entry name" value="WH-like_DNA-bd_sf"/>
</dbReference>
<dbReference type="InterPro" id="IPR000792">
    <property type="entry name" value="Tscrpt_reg_LuxR_C"/>
</dbReference>
<dbReference type="InterPro" id="IPR001789">
    <property type="entry name" value="Sig_transdc_resp-reg_receiver"/>
</dbReference>
<keyword evidence="3" id="KW-0804">Transcription</keyword>
<dbReference type="Gene3D" id="1.10.10.10">
    <property type="entry name" value="Winged helix-like DNA-binding domain superfamily/Winged helix DNA-binding domain"/>
    <property type="match status" value="1"/>
</dbReference>
<dbReference type="Pfam" id="PF00196">
    <property type="entry name" value="GerE"/>
    <property type="match status" value="1"/>
</dbReference>
<dbReference type="SMART" id="SM00421">
    <property type="entry name" value="HTH_LUXR"/>
    <property type="match status" value="1"/>
</dbReference>
<dbReference type="InterPro" id="IPR016032">
    <property type="entry name" value="Sig_transdc_resp-reg_C-effctor"/>
</dbReference>
<comment type="caution">
    <text evidence="7">The sequence shown here is derived from an EMBL/GenBank/DDBJ whole genome shotgun (WGS) entry which is preliminary data.</text>
</comment>
<keyword evidence="2" id="KW-0238">DNA-binding</keyword>
<dbReference type="CDD" id="cd17537">
    <property type="entry name" value="REC_FixJ"/>
    <property type="match status" value="1"/>
</dbReference>
<protein>
    <submittedName>
        <fullName evidence="7">Response regulator transcription factor</fullName>
    </submittedName>
</protein>
<dbReference type="CDD" id="cd06170">
    <property type="entry name" value="LuxR_C_like"/>
    <property type="match status" value="1"/>
</dbReference>
<dbReference type="PANTHER" id="PTHR44688">
    <property type="entry name" value="DNA-BINDING TRANSCRIPTIONAL ACTIVATOR DEVR_DOSR"/>
    <property type="match status" value="1"/>
</dbReference>
<feature type="domain" description="HTH luxR-type" evidence="5">
    <location>
        <begin position="137"/>
        <end position="202"/>
    </location>
</feature>
<dbReference type="InterPro" id="IPR011006">
    <property type="entry name" value="CheY-like_superfamily"/>
</dbReference>
<evidence type="ECO:0000256" key="4">
    <source>
        <dbReference type="PROSITE-ProRule" id="PRU00169"/>
    </source>
</evidence>
<reference evidence="8" key="1">
    <citation type="journal article" date="2019" name="Int. J. Syst. Evol. Microbiol.">
        <title>The Global Catalogue of Microorganisms (GCM) 10K type strain sequencing project: providing services to taxonomists for standard genome sequencing and annotation.</title>
        <authorList>
            <consortium name="The Broad Institute Genomics Platform"/>
            <consortium name="The Broad Institute Genome Sequencing Center for Infectious Disease"/>
            <person name="Wu L."/>
            <person name="Ma J."/>
        </authorList>
    </citation>
    <scope>NUCLEOTIDE SEQUENCE [LARGE SCALE GENOMIC DNA]</scope>
    <source>
        <strain evidence="8">JCM 17759</strain>
    </source>
</reference>
<dbReference type="EMBL" id="BAABGA010000073">
    <property type="protein sequence ID" value="GAA4464958.1"/>
    <property type="molecule type" value="Genomic_DNA"/>
</dbReference>
<evidence type="ECO:0000313" key="7">
    <source>
        <dbReference type="EMBL" id="GAA4464958.1"/>
    </source>
</evidence>
<evidence type="ECO:0000259" key="5">
    <source>
        <dbReference type="PROSITE" id="PS50043"/>
    </source>
</evidence>
<evidence type="ECO:0000256" key="3">
    <source>
        <dbReference type="ARBA" id="ARBA00023163"/>
    </source>
</evidence>
<organism evidence="7 8">
    <name type="scientific">Novipirellula rosea</name>
    <dbReference type="NCBI Taxonomy" id="1031540"/>
    <lineage>
        <taxon>Bacteria</taxon>
        <taxon>Pseudomonadati</taxon>
        <taxon>Planctomycetota</taxon>
        <taxon>Planctomycetia</taxon>
        <taxon>Pirellulales</taxon>
        <taxon>Pirellulaceae</taxon>
        <taxon>Novipirellula</taxon>
    </lineage>
</organism>
<evidence type="ECO:0000313" key="8">
    <source>
        <dbReference type="Proteomes" id="UP001500840"/>
    </source>
</evidence>
<gene>
    <name evidence="7" type="ORF">GCM10023156_51980</name>
</gene>
<dbReference type="SUPFAM" id="SSF46894">
    <property type="entry name" value="C-terminal effector domain of the bipartite response regulators"/>
    <property type="match status" value="1"/>
</dbReference>
<dbReference type="PANTHER" id="PTHR44688:SF16">
    <property type="entry name" value="DNA-BINDING TRANSCRIPTIONAL ACTIVATOR DEVR_DOSR"/>
    <property type="match status" value="1"/>
</dbReference>
<dbReference type="SUPFAM" id="SSF52172">
    <property type="entry name" value="CheY-like"/>
    <property type="match status" value="1"/>
</dbReference>
<keyword evidence="1" id="KW-0805">Transcription regulation</keyword>
<accession>A0ABP8NFF9</accession>
<evidence type="ECO:0000256" key="2">
    <source>
        <dbReference type="ARBA" id="ARBA00023125"/>
    </source>
</evidence>
<keyword evidence="4" id="KW-0597">Phosphoprotein</keyword>
<evidence type="ECO:0000259" key="6">
    <source>
        <dbReference type="PROSITE" id="PS50110"/>
    </source>
</evidence>
<feature type="modified residue" description="4-aspartylphosphate" evidence="4">
    <location>
        <position position="56"/>
    </location>
</feature>
<proteinExistence type="predicted"/>
<feature type="domain" description="Response regulatory" evidence="6">
    <location>
        <begin position="7"/>
        <end position="121"/>
    </location>
</feature>
<dbReference type="RefSeq" id="WP_339942238.1">
    <property type="nucleotide sequence ID" value="NZ_BAABGA010000073.1"/>
</dbReference>
<dbReference type="PROSITE" id="PS50110">
    <property type="entry name" value="RESPONSE_REGULATORY"/>
    <property type="match status" value="1"/>
</dbReference>
<dbReference type="PRINTS" id="PR00038">
    <property type="entry name" value="HTHLUXR"/>
</dbReference>
<name>A0ABP8NFF9_9BACT</name>
<dbReference type="Gene3D" id="3.40.50.2300">
    <property type="match status" value="1"/>
</dbReference>
<sequence>MSDPNATVYVIDDDASIRKAMTRMFKSLDLQVLTFENADEFLHYPRPDQAGCLILDVYMPGLSGIQLQQQLVASDFDLPIVFITGEGDIPMTVQAIQAGAIDFLPKPVDDQKLIDTVQHAIDRNAHDRTEFAQRREFRERFDSLSKRENDVIMLVICGLLNKQIARRLGITENTVKVHRGRAMVKTEVDSVAELVRLCEHAGIAPAED</sequence>
<dbReference type="SMART" id="SM00448">
    <property type="entry name" value="REC"/>
    <property type="match status" value="1"/>
</dbReference>
<dbReference type="PROSITE" id="PS50043">
    <property type="entry name" value="HTH_LUXR_2"/>
    <property type="match status" value="1"/>
</dbReference>
<dbReference type="Proteomes" id="UP001500840">
    <property type="component" value="Unassembled WGS sequence"/>
</dbReference>
<keyword evidence="8" id="KW-1185">Reference proteome</keyword>
<evidence type="ECO:0000256" key="1">
    <source>
        <dbReference type="ARBA" id="ARBA00023015"/>
    </source>
</evidence>
<dbReference type="Pfam" id="PF00072">
    <property type="entry name" value="Response_reg"/>
    <property type="match status" value="1"/>
</dbReference>